<name>A0AA38U6Z2_9ASTR</name>
<dbReference type="Proteomes" id="UP001172457">
    <property type="component" value="Chromosome 1"/>
</dbReference>
<comment type="caution">
    <text evidence="1">The sequence shown here is derived from an EMBL/GenBank/DDBJ whole genome shotgun (WGS) entry which is preliminary data.</text>
</comment>
<dbReference type="AlphaFoldDB" id="A0AA38U6Z2"/>
<sequence>METVKKARFDRDTMGEFNQYTCTNFIATSSTPVIDVQTDRIGASVKINRGIGRLLRLSEGSFRWEDKIQHQTEMMRDLDGIEENLVENKEELGLSPPVTDTSGSNTSSVGAVSRYDHDEDEVVDTDRLDDNTMIAYYAHTTTQTITIHGITIVRERDVRDLEREVQQSFPF</sequence>
<reference evidence="1" key="1">
    <citation type="submission" date="2023-03" db="EMBL/GenBank/DDBJ databases">
        <title>Chromosome-scale reference genome and RAD-based genetic map of yellow starthistle (Centaurea solstitialis) reveal putative structural variation and QTLs associated with invader traits.</title>
        <authorList>
            <person name="Reatini B."/>
            <person name="Cang F.A."/>
            <person name="Jiang Q."/>
            <person name="Mckibben M.T.W."/>
            <person name="Barker M.S."/>
            <person name="Rieseberg L.H."/>
            <person name="Dlugosch K.M."/>
        </authorList>
    </citation>
    <scope>NUCLEOTIDE SEQUENCE</scope>
    <source>
        <strain evidence="1">CAN-66</strain>
        <tissue evidence="1">Leaf</tissue>
    </source>
</reference>
<dbReference type="EMBL" id="JARYMX010000001">
    <property type="protein sequence ID" value="KAJ9567256.1"/>
    <property type="molecule type" value="Genomic_DNA"/>
</dbReference>
<protein>
    <submittedName>
        <fullName evidence="1">Uncharacterized protein</fullName>
    </submittedName>
</protein>
<proteinExistence type="predicted"/>
<accession>A0AA38U6Z2</accession>
<organism evidence="1 2">
    <name type="scientific">Centaurea solstitialis</name>
    <name type="common">yellow star-thistle</name>
    <dbReference type="NCBI Taxonomy" id="347529"/>
    <lineage>
        <taxon>Eukaryota</taxon>
        <taxon>Viridiplantae</taxon>
        <taxon>Streptophyta</taxon>
        <taxon>Embryophyta</taxon>
        <taxon>Tracheophyta</taxon>
        <taxon>Spermatophyta</taxon>
        <taxon>Magnoliopsida</taxon>
        <taxon>eudicotyledons</taxon>
        <taxon>Gunneridae</taxon>
        <taxon>Pentapetalae</taxon>
        <taxon>asterids</taxon>
        <taxon>campanulids</taxon>
        <taxon>Asterales</taxon>
        <taxon>Asteraceae</taxon>
        <taxon>Carduoideae</taxon>
        <taxon>Cardueae</taxon>
        <taxon>Centaureinae</taxon>
        <taxon>Centaurea</taxon>
    </lineage>
</organism>
<gene>
    <name evidence="1" type="ORF">OSB04_003222</name>
</gene>
<keyword evidence="2" id="KW-1185">Reference proteome</keyword>
<evidence type="ECO:0000313" key="2">
    <source>
        <dbReference type="Proteomes" id="UP001172457"/>
    </source>
</evidence>
<evidence type="ECO:0000313" key="1">
    <source>
        <dbReference type="EMBL" id="KAJ9567256.1"/>
    </source>
</evidence>